<evidence type="ECO:0000313" key="1">
    <source>
        <dbReference type="EMBL" id="SEH74214.1"/>
    </source>
</evidence>
<dbReference type="EMBL" id="FNXE01000012">
    <property type="protein sequence ID" value="SEH74214.1"/>
    <property type="molecule type" value="Genomic_DNA"/>
</dbReference>
<evidence type="ECO:0000313" key="2">
    <source>
        <dbReference type="Proteomes" id="UP000199634"/>
    </source>
</evidence>
<reference evidence="1 2" key="1">
    <citation type="submission" date="2016-10" db="EMBL/GenBank/DDBJ databases">
        <authorList>
            <person name="de Groot N.N."/>
        </authorList>
    </citation>
    <scope>NUCLEOTIDE SEQUENCE [LARGE SCALE GENOMIC DNA]</scope>
    <source>
        <strain evidence="1 2">CGMCC 1.10825</strain>
    </source>
</reference>
<organism evidence="1 2">
    <name type="scientific">Paenimyroides marinum</name>
    <dbReference type="NCBI Taxonomy" id="1159016"/>
    <lineage>
        <taxon>Bacteria</taxon>
        <taxon>Pseudomonadati</taxon>
        <taxon>Bacteroidota</taxon>
        <taxon>Flavobacteriia</taxon>
        <taxon>Flavobacteriales</taxon>
        <taxon>Flavobacteriaceae</taxon>
        <taxon>Paenimyroides</taxon>
    </lineage>
</organism>
<gene>
    <name evidence="1" type="ORF">SAMN02927937_01176</name>
</gene>
<name>A0A1H6KRQ3_9FLAO</name>
<dbReference type="OrthoDB" id="1490226at2"/>
<dbReference type="STRING" id="1159016.SAMN02927937_01176"/>
<dbReference type="AlphaFoldDB" id="A0A1H6KRQ3"/>
<keyword evidence="2" id="KW-1185">Reference proteome</keyword>
<dbReference type="Proteomes" id="UP000199634">
    <property type="component" value="Unassembled WGS sequence"/>
</dbReference>
<sequence length="387" mass="45812">MNKITYTLFVFLVAFNCFGQEDSINSFENKFIKHFTKHYTNDSTFIIDKNLLFKTNFESDNFNLSISEEKVNFKTEERILKNPYYSEEYDESDDDYDYMKNYPKSYSVIFENNLVSLFENGKFACYDIITFERNIQLENKLNLKKFKYHWVIDKNLIAQSGNSKFVWSNSKWIELKERTPLKKQPKLYDDNEFIVYSDCFGEWGGSIYFYERATSKIFFTESTCANTVIKSDKGYEILAHLGHMSGSSEIKIVPDPRKLTLLKRSNKKTNKNREALGYSDKSNAFIKVFDLYDIQIFSLFYHNNQKLYVVNVADLTFLAKINKDRIKIVHPLFFDDLYTHNPVTTQYEDVTLINLDFYGTALEREVSLLLISKDRIVKIDWNELQRN</sequence>
<proteinExistence type="predicted"/>
<dbReference type="RefSeq" id="WP_091097328.1">
    <property type="nucleotide sequence ID" value="NZ_FNXE01000012.1"/>
</dbReference>
<protein>
    <submittedName>
        <fullName evidence="1">Uncharacterized protein</fullName>
    </submittedName>
</protein>
<accession>A0A1H6KRQ3</accession>